<dbReference type="InterPro" id="IPR005064">
    <property type="entry name" value="BUG"/>
</dbReference>
<accession>A0ABS7F5Y4</accession>
<proteinExistence type="inferred from homology"/>
<gene>
    <name evidence="3" type="ORF">K1J50_16190</name>
</gene>
<reference evidence="3 4" key="1">
    <citation type="submission" date="2021-08" db="EMBL/GenBank/DDBJ databases">
        <title>Caldovatus sediminis gen. nov., sp. nov., a moderately thermophilic bacterium isolated from a hot spring.</title>
        <authorList>
            <person name="Hu C.-J."/>
            <person name="Li W.-J."/>
            <person name="Xian W.-D."/>
        </authorList>
    </citation>
    <scope>NUCLEOTIDE SEQUENCE [LARGE SCALE GENOMIC DNA]</scope>
    <source>
        <strain evidence="3 4">SYSU G05006</strain>
    </source>
</reference>
<dbReference type="PANTHER" id="PTHR42928">
    <property type="entry name" value="TRICARBOXYLATE-BINDING PROTEIN"/>
    <property type="match status" value="1"/>
</dbReference>
<organism evidence="3 4">
    <name type="scientific">Caldovatus aquaticus</name>
    <dbReference type="NCBI Taxonomy" id="2865671"/>
    <lineage>
        <taxon>Bacteria</taxon>
        <taxon>Pseudomonadati</taxon>
        <taxon>Pseudomonadota</taxon>
        <taxon>Alphaproteobacteria</taxon>
        <taxon>Acetobacterales</taxon>
        <taxon>Roseomonadaceae</taxon>
        <taxon>Caldovatus</taxon>
    </lineage>
</organism>
<evidence type="ECO:0000256" key="1">
    <source>
        <dbReference type="ARBA" id="ARBA00006987"/>
    </source>
</evidence>
<comment type="caution">
    <text evidence="3">The sequence shown here is derived from an EMBL/GenBank/DDBJ whole genome shotgun (WGS) entry which is preliminary data.</text>
</comment>
<dbReference type="Gene3D" id="3.40.190.150">
    <property type="entry name" value="Bordetella uptake gene, domain 1"/>
    <property type="match status" value="1"/>
</dbReference>
<keyword evidence="4" id="KW-1185">Reference proteome</keyword>
<dbReference type="RefSeq" id="WP_220118803.1">
    <property type="nucleotide sequence ID" value="NZ_JAHZUY010000065.1"/>
</dbReference>
<dbReference type="InterPro" id="IPR042100">
    <property type="entry name" value="Bug_dom1"/>
</dbReference>
<dbReference type="PANTHER" id="PTHR42928:SF5">
    <property type="entry name" value="BLR1237 PROTEIN"/>
    <property type="match status" value="1"/>
</dbReference>
<feature type="chain" id="PRO_5046818724" evidence="2">
    <location>
        <begin position="25"/>
        <end position="321"/>
    </location>
</feature>
<evidence type="ECO:0000313" key="4">
    <source>
        <dbReference type="Proteomes" id="UP001519924"/>
    </source>
</evidence>
<dbReference type="CDD" id="cd07012">
    <property type="entry name" value="PBP2_Bug_TTT"/>
    <property type="match status" value="1"/>
</dbReference>
<dbReference type="SUPFAM" id="SSF53850">
    <property type="entry name" value="Periplasmic binding protein-like II"/>
    <property type="match status" value="1"/>
</dbReference>
<comment type="similarity">
    <text evidence="1">Belongs to the UPF0065 (bug) family.</text>
</comment>
<keyword evidence="2" id="KW-0732">Signal</keyword>
<dbReference type="Proteomes" id="UP001519924">
    <property type="component" value="Unassembled WGS sequence"/>
</dbReference>
<dbReference type="Pfam" id="PF03401">
    <property type="entry name" value="TctC"/>
    <property type="match status" value="1"/>
</dbReference>
<sequence length="321" mass="34164">MKRRTLLASSAAALAVPGIARAQAAWPARPIRMVIPWPPGQATDLAGRLIAQRLSELLGQPVVPENRPGAGGMIGTDAVAKAAPDGYTILAASSGPVTINPLLQRTAYDPERDLAPVAQHSGSPYMLVVRKGFPASDLRAFIAAVKAAPGRYTFSSSGTGATAHLIAEYFLRSAGLEAVHVPFQGSAPSMTALVAGQVDFSLETMAGTLPIVRQGQARGLAVSPERGTKLAPELPPIATVIPGFDAKAWGGIMVPAATPRPIVERLAAAMEQVMTSPGIEERFLQIYNEIDYRPADAFARYLREQREKFSDIIRRANIRLE</sequence>
<protein>
    <submittedName>
        <fullName evidence="3">Tripartite tricarboxylate transporter substrate binding protein</fullName>
    </submittedName>
</protein>
<feature type="signal peptide" evidence="2">
    <location>
        <begin position="1"/>
        <end position="24"/>
    </location>
</feature>
<evidence type="ECO:0000256" key="2">
    <source>
        <dbReference type="SAM" id="SignalP"/>
    </source>
</evidence>
<dbReference type="EMBL" id="JAHZUY010000065">
    <property type="protein sequence ID" value="MBW8271025.1"/>
    <property type="molecule type" value="Genomic_DNA"/>
</dbReference>
<dbReference type="Gene3D" id="3.40.190.10">
    <property type="entry name" value="Periplasmic binding protein-like II"/>
    <property type="match status" value="1"/>
</dbReference>
<evidence type="ECO:0000313" key="3">
    <source>
        <dbReference type="EMBL" id="MBW8271025.1"/>
    </source>
</evidence>
<name>A0ABS7F5Y4_9PROT</name>
<dbReference type="PIRSF" id="PIRSF017082">
    <property type="entry name" value="YflP"/>
    <property type="match status" value="1"/>
</dbReference>